<evidence type="ECO:0000256" key="5">
    <source>
        <dbReference type="ARBA" id="ARBA00022553"/>
    </source>
</evidence>
<evidence type="ECO:0000256" key="11">
    <source>
        <dbReference type="ARBA" id="ARBA00022989"/>
    </source>
</evidence>
<keyword evidence="5" id="KW-0597">Phosphoprotein</keyword>
<dbReference type="EC" id="2.7.13.3" evidence="3"/>
<evidence type="ECO:0000256" key="12">
    <source>
        <dbReference type="ARBA" id="ARBA00023012"/>
    </source>
</evidence>
<dbReference type="CDD" id="cd00082">
    <property type="entry name" value="HisKA"/>
    <property type="match status" value="1"/>
</dbReference>
<dbReference type="InterPro" id="IPR036097">
    <property type="entry name" value="HisK_dim/P_sf"/>
</dbReference>
<dbReference type="Proteomes" id="UP000460287">
    <property type="component" value="Unassembled WGS sequence"/>
</dbReference>
<evidence type="ECO:0000256" key="13">
    <source>
        <dbReference type="ARBA" id="ARBA00023136"/>
    </source>
</evidence>
<dbReference type="SMART" id="SM00388">
    <property type="entry name" value="HisKA"/>
    <property type="match status" value="1"/>
</dbReference>
<dbReference type="AlphaFoldDB" id="A0A7X2MXU1"/>
<evidence type="ECO:0000256" key="2">
    <source>
        <dbReference type="ARBA" id="ARBA00004651"/>
    </source>
</evidence>
<dbReference type="InterPro" id="IPR005467">
    <property type="entry name" value="His_kinase_dom"/>
</dbReference>
<dbReference type="Pfam" id="PF02518">
    <property type="entry name" value="HATPase_c"/>
    <property type="match status" value="1"/>
</dbReference>
<evidence type="ECO:0000256" key="1">
    <source>
        <dbReference type="ARBA" id="ARBA00000085"/>
    </source>
</evidence>
<evidence type="ECO:0000256" key="4">
    <source>
        <dbReference type="ARBA" id="ARBA00022475"/>
    </source>
</evidence>
<dbReference type="SUPFAM" id="SSF55874">
    <property type="entry name" value="ATPase domain of HSP90 chaperone/DNA topoisomerase II/histidine kinase"/>
    <property type="match status" value="1"/>
</dbReference>
<evidence type="ECO:0000256" key="6">
    <source>
        <dbReference type="ARBA" id="ARBA00022679"/>
    </source>
</evidence>
<keyword evidence="6" id="KW-0808">Transferase</keyword>
<name>A0A7X2MXU1_9CLOT</name>
<dbReference type="PANTHER" id="PTHR45528:SF1">
    <property type="entry name" value="SENSOR HISTIDINE KINASE CPXA"/>
    <property type="match status" value="1"/>
</dbReference>
<gene>
    <name evidence="16" type="ORF">FYJ33_04045</name>
</gene>
<dbReference type="PRINTS" id="PR00344">
    <property type="entry name" value="BCTRLSENSOR"/>
</dbReference>
<keyword evidence="10" id="KW-0067">ATP-binding</keyword>
<dbReference type="GO" id="GO:0000155">
    <property type="term" value="F:phosphorelay sensor kinase activity"/>
    <property type="evidence" value="ECO:0007669"/>
    <property type="project" value="InterPro"/>
</dbReference>
<keyword evidence="17" id="KW-1185">Reference proteome</keyword>
<dbReference type="EMBL" id="VULX01000003">
    <property type="protein sequence ID" value="MSR90605.1"/>
    <property type="molecule type" value="Genomic_DNA"/>
</dbReference>
<dbReference type="PROSITE" id="PS50109">
    <property type="entry name" value="HIS_KIN"/>
    <property type="match status" value="1"/>
</dbReference>
<dbReference type="CDD" id="cd00075">
    <property type="entry name" value="HATPase"/>
    <property type="match status" value="1"/>
</dbReference>
<keyword evidence="12" id="KW-0902">Two-component regulatory system</keyword>
<comment type="catalytic activity">
    <reaction evidence="1">
        <text>ATP + protein L-histidine = ADP + protein N-phospho-L-histidine.</text>
        <dbReference type="EC" id="2.7.13.3"/>
    </reaction>
</comment>
<dbReference type="SUPFAM" id="SSF47384">
    <property type="entry name" value="Homodimeric domain of signal transducing histidine kinase"/>
    <property type="match status" value="1"/>
</dbReference>
<evidence type="ECO:0000256" key="8">
    <source>
        <dbReference type="ARBA" id="ARBA00022741"/>
    </source>
</evidence>
<keyword evidence="11 14" id="KW-1133">Transmembrane helix</keyword>
<dbReference type="InterPro" id="IPR004358">
    <property type="entry name" value="Sig_transdc_His_kin-like_C"/>
</dbReference>
<evidence type="ECO:0000256" key="9">
    <source>
        <dbReference type="ARBA" id="ARBA00022777"/>
    </source>
</evidence>
<evidence type="ECO:0000313" key="16">
    <source>
        <dbReference type="EMBL" id="MSR90605.1"/>
    </source>
</evidence>
<reference evidence="16 17" key="1">
    <citation type="submission" date="2019-08" db="EMBL/GenBank/DDBJ databases">
        <title>In-depth cultivation of the pig gut microbiome towards novel bacterial diversity and tailored functional studies.</title>
        <authorList>
            <person name="Wylensek D."/>
            <person name="Hitch T.C.A."/>
            <person name="Clavel T."/>
        </authorList>
    </citation>
    <scope>NUCLEOTIDE SEQUENCE [LARGE SCALE GENOMIC DNA]</scope>
    <source>
        <strain evidence="16 17">WCA-383-APC-5B</strain>
    </source>
</reference>
<evidence type="ECO:0000256" key="3">
    <source>
        <dbReference type="ARBA" id="ARBA00012438"/>
    </source>
</evidence>
<dbReference type="GO" id="GO:0005524">
    <property type="term" value="F:ATP binding"/>
    <property type="evidence" value="ECO:0007669"/>
    <property type="project" value="UniProtKB-KW"/>
</dbReference>
<proteinExistence type="predicted"/>
<keyword evidence="9 16" id="KW-0418">Kinase</keyword>
<comment type="caution">
    <text evidence="16">The sequence shown here is derived from an EMBL/GenBank/DDBJ whole genome shotgun (WGS) entry which is preliminary data.</text>
</comment>
<dbReference type="Gene3D" id="3.30.565.10">
    <property type="entry name" value="Histidine kinase-like ATPase, C-terminal domain"/>
    <property type="match status" value="1"/>
</dbReference>
<dbReference type="InterPro" id="IPR050398">
    <property type="entry name" value="HssS/ArlS-like"/>
</dbReference>
<dbReference type="Pfam" id="PF00512">
    <property type="entry name" value="HisKA"/>
    <property type="match status" value="1"/>
</dbReference>
<evidence type="ECO:0000259" key="15">
    <source>
        <dbReference type="PROSITE" id="PS50109"/>
    </source>
</evidence>
<feature type="domain" description="Histidine kinase" evidence="15">
    <location>
        <begin position="201"/>
        <end position="413"/>
    </location>
</feature>
<organism evidence="16 17">
    <name type="scientific">Inconstantimicrobium porci</name>
    <dbReference type="NCBI Taxonomy" id="2652291"/>
    <lineage>
        <taxon>Bacteria</taxon>
        <taxon>Bacillati</taxon>
        <taxon>Bacillota</taxon>
        <taxon>Clostridia</taxon>
        <taxon>Eubacteriales</taxon>
        <taxon>Clostridiaceae</taxon>
        <taxon>Inconstantimicrobium</taxon>
    </lineage>
</organism>
<keyword evidence="7 14" id="KW-0812">Transmembrane</keyword>
<comment type="subcellular location">
    <subcellularLocation>
        <location evidence="2">Cell membrane</location>
        <topology evidence="2">Multi-pass membrane protein</topology>
    </subcellularLocation>
</comment>
<feature type="transmembrane region" description="Helical" evidence="14">
    <location>
        <begin position="102"/>
        <end position="128"/>
    </location>
</feature>
<evidence type="ECO:0000256" key="7">
    <source>
        <dbReference type="ARBA" id="ARBA00022692"/>
    </source>
</evidence>
<protein>
    <recommendedName>
        <fullName evidence="3">histidine kinase</fullName>
        <ecNumber evidence="3">2.7.13.3</ecNumber>
    </recommendedName>
</protein>
<sequence length="413" mass="47184">MMKIKELYGNPEIKRINKRYILIAIVGSIIIMLSSFIIAEKINNDIINSNIKTYADIIEYNNKIDIIKNFSQDVSKGKLKEAKEVLKSYGYDENLSFAANGLFYKLFFMTACVFLAIFYLITAVCYFISVRDIKRVFDSLNKIIDSADKITNGEYRNIDGDFEEGIISILISKINYLGERINNSISMLEKEKNNLKDFLADISHQLKTPLSSLIMFNDIMKTNEKLSDEDRNKFIVKSDEQLQRMEWLIMNLLKMGRLKARAVKFDMEKQPIREAVEIAIAPFMQNIKSSKSIIAEGDLDADINHDKDWLAEAFSNIIKNAVEHTDDDGIIKVTVLQGKLITRILISDNGKGMTEETRKNIFKRFYKCNKSVDPNSIGIGLSLSKSIIEAQNGEIKVFSELNKGTTFIISFMN</sequence>
<keyword evidence="4" id="KW-1003">Cell membrane</keyword>
<dbReference type="GO" id="GO:0005886">
    <property type="term" value="C:plasma membrane"/>
    <property type="evidence" value="ECO:0007669"/>
    <property type="project" value="UniProtKB-SubCell"/>
</dbReference>
<feature type="transmembrane region" description="Helical" evidence="14">
    <location>
        <begin position="20"/>
        <end position="39"/>
    </location>
</feature>
<evidence type="ECO:0000256" key="14">
    <source>
        <dbReference type="SAM" id="Phobius"/>
    </source>
</evidence>
<dbReference type="PANTHER" id="PTHR45528">
    <property type="entry name" value="SENSOR HISTIDINE KINASE CPXA"/>
    <property type="match status" value="1"/>
</dbReference>
<keyword evidence="8" id="KW-0547">Nucleotide-binding</keyword>
<dbReference type="SMART" id="SM00387">
    <property type="entry name" value="HATPase_c"/>
    <property type="match status" value="1"/>
</dbReference>
<evidence type="ECO:0000256" key="10">
    <source>
        <dbReference type="ARBA" id="ARBA00022840"/>
    </source>
</evidence>
<dbReference type="InterPro" id="IPR003661">
    <property type="entry name" value="HisK_dim/P_dom"/>
</dbReference>
<keyword evidence="13 14" id="KW-0472">Membrane</keyword>
<accession>A0A7X2MXU1</accession>
<dbReference type="Gene3D" id="1.10.287.130">
    <property type="match status" value="1"/>
</dbReference>
<dbReference type="InterPro" id="IPR003594">
    <property type="entry name" value="HATPase_dom"/>
</dbReference>
<evidence type="ECO:0000313" key="17">
    <source>
        <dbReference type="Proteomes" id="UP000460287"/>
    </source>
</evidence>
<dbReference type="InterPro" id="IPR036890">
    <property type="entry name" value="HATPase_C_sf"/>
</dbReference>